<dbReference type="Gene3D" id="1.20.120.520">
    <property type="entry name" value="nmb1532 protein domain like"/>
    <property type="match status" value="1"/>
</dbReference>
<protein>
    <recommendedName>
        <fullName evidence="1">Hemerythrin-like domain-containing protein</fullName>
    </recommendedName>
</protein>
<gene>
    <name evidence="2" type="ORF">D9756_003160</name>
</gene>
<dbReference type="Proteomes" id="UP000559027">
    <property type="component" value="Unassembled WGS sequence"/>
</dbReference>
<name>A0A8H5G707_9AGAR</name>
<organism evidence="2 3">
    <name type="scientific">Leucocoprinus leucothites</name>
    <dbReference type="NCBI Taxonomy" id="201217"/>
    <lineage>
        <taxon>Eukaryota</taxon>
        <taxon>Fungi</taxon>
        <taxon>Dikarya</taxon>
        <taxon>Basidiomycota</taxon>
        <taxon>Agaricomycotina</taxon>
        <taxon>Agaricomycetes</taxon>
        <taxon>Agaricomycetidae</taxon>
        <taxon>Agaricales</taxon>
        <taxon>Agaricineae</taxon>
        <taxon>Agaricaceae</taxon>
        <taxon>Leucocoprinus</taxon>
    </lineage>
</organism>
<accession>A0A8H5G707</accession>
<dbReference type="Pfam" id="PF01814">
    <property type="entry name" value="Hemerythrin"/>
    <property type="match status" value="1"/>
</dbReference>
<dbReference type="AlphaFoldDB" id="A0A8H5G707"/>
<keyword evidence="3" id="KW-1185">Reference proteome</keyword>
<dbReference type="InterPro" id="IPR012312">
    <property type="entry name" value="Hemerythrin-like"/>
</dbReference>
<dbReference type="PANTHER" id="PTHR38048">
    <property type="entry name" value="EXPRESSED PROTEIN"/>
    <property type="match status" value="1"/>
</dbReference>
<evidence type="ECO:0000313" key="2">
    <source>
        <dbReference type="EMBL" id="KAF5359578.1"/>
    </source>
</evidence>
<dbReference type="OrthoDB" id="58416at2759"/>
<reference evidence="2 3" key="1">
    <citation type="journal article" date="2020" name="ISME J.">
        <title>Uncovering the hidden diversity of litter-decomposition mechanisms in mushroom-forming fungi.</title>
        <authorList>
            <person name="Floudas D."/>
            <person name="Bentzer J."/>
            <person name="Ahren D."/>
            <person name="Johansson T."/>
            <person name="Persson P."/>
            <person name="Tunlid A."/>
        </authorList>
    </citation>
    <scope>NUCLEOTIDE SEQUENCE [LARGE SCALE GENOMIC DNA]</scope>
    <source>
        <strain evidence="2 3">CBS 146.42</strain>
    </source>
</reference>
<dbReference type="CDD" id="cd12108">
    <property type="entry name" value="Hr-like"/>
    <property type="match status" value="1"/>
</dbReference>
<evidence type="ECO:0000259" key="1">
    <source>
        <dbReference type="Pfam" id="PF01814"/>
    </source>
</evidence>
<proteinExistence type="predicted"/>
<dbReference type="EMBL" id="JAACJO010000004">
    <property type="protein sequence ID" value="KAF5359578.1"/>
    <property type="molecule type" value="Genomic_DNA"/>
</dbReference>
<comment type="caution">
    <text evidence="2">The sequence shown here is derived from an EMBL/GenBank/DDBJ whole genome shotgun (WGS) entry which is preliminary data.</text>
</comment>
<evidence type="ECO:0000313" key="3">
    <source>
        <dbReference type="Proteomes" id="UP000559027"/>
    </source>
</evidence>
<sequence>MPFPTDPFEQLHYNMVRAHHTFKLGYSSIIKHLDDPKAITGDLPNFLGYCQAWVSSIISHHDSEEEMVFPFLNEKMDFAPEKEAHEVIHKSLSDLEAVLLEAKADTTKFNPSQLKEQLEQMRDTLFSHLDEEVEHIKAEVLKTSGFGEAELKDLNQKLDKYAQSHGDPFILVPYMRSHTPPEFKDFWPPMPWVLRKLVIPYVLARRYSGYWKYAPYSVS</sequence>
<feature type="domain" description="Hemerythrin-like" evidence="1">
    <location>
        <begin position="14"/>
        <end position="136"/>
    </location>
</feature>
<dbReference type="InterPro" id="IPR053206">
    <property type="entry name" value="Dimeric_xanthone_biosynth"/>
</dbReference>
<dbReference type="PANTHER" id="PTHR38048:SF1">
    <property type="entry name" value="HEMERYTHRIN-LIKE DOMAIN-CONTAINING PROTEIN"/>
    <property type="match status" value="1"/>
</dbReference>